<gene>
    <name evidence="1" type="ORF">TTEB3V08_LOCUS1949</name>
</gene>
<organism evidence="1">
    <name type="scientific">Timema tahoe</name>
    <dbReference type="NCBI Taxonomy" id="61484"/>
    <lineage>
        <taxon>Eukaryota</taxon>
        <taxon>Metazoa</taxon>
        <taxon>Ecdysozoa</taxon>
        <taxon>Arthropoda</taxon>
        <taxon>Hexapoda</taxon>
        <taxon>Insecta</taxon>
        <taxon>Pterygota</taxon>
        <taxon>Neoptera</taxon>
        <taxon>Polyneoptera</taxon>
        <taxon>Phasmatodea</taxon>
        <taxon>Timematodea</taxon>
        <taxon>Timematoidea</taxon>
        <taxon>Timematidae</taxon>
        <taxon>Timema</taxon>
    </lineage>
</organism>
<name>A0A7R9FI11_9NEOP</name>
<evidence type="ECO:0000313" key="1">
    <source>
        <dbReference type="EMBL" id="CAD7453832.1"/>
    </source>
</evidence>
<protein>
    <submittedName>
        <fullName evidence="1">Uncharacterized protein</fullName>
    </submittedName>
</protein>
<dbReference type="AlphaFoldDB" id="A0A7R9FI11"/>
<reference evidence="1" key="1">
    <citation type="submission" date="2020-11" db="EMBL/GenBank/DDBJ databases">
        <authorList>
            <person name="Tran Van P."/>
        </authorList>
    </citation>
    <scope>NUCLEOTIDE SEQUENCE</scope>
</reference>
<dbReference type="EMBL" id="OE000439">
    <property type="protein sequence ID" value="CAD7453832.1"/>
    <property type="molecule type" value="Genomic_DNA"/>
</dbReference>
<accession>A0A7R9FI11</accession>
<proteinExistence type="predicted"/>
<sequence>MYVHECPLSLSSFVEFLMYDLNSFRDEKEVDWELLPCTTISLPEWIGYRYLALRIPSQSGLGTAPLHHDFSPRVDWVPQPCTTNSLPEWIGNCYLASTTNSPDKLDWVLLYCTTISLPRWIGYCYLGLSMRHRQLNQRQRARLYLEIGLYIRGKITILKPHRVNLVLSGLQVKGFKTQPGVLRFFLSPSRLDLEEVYQHLRGGKVENYQEISPSVQPTEILTPMSLSSAI</sequence>